<name>A0ACC1MLE3_9HYPO</name>
<organism evidence="1 2">
    <name type="scientific">Zarea fungicola</name>
    <dbReference type="NCBI Taxonomy" id="93591"/>
    <lineage>
        <taxon>Eukaryota</taxon>
        <taxon>Fungi</taxon>
        <taxon>Dikarya</taxon>
        <taxon>Ascomycota</taxon>
        <taxon>Pezizomycotina</taxon>
        <taxon>Sordariomycetes</taxon>
        <taxon>Hypocreomycetidae</taxon>
        <taxon>Hypocreales</taxon>
        <taxon>Cordycipitaceae</taxon>
        <taxon>Zarea</taxon>
    </lineage>
</organism>
<protein>
    <submittedName>
        <fullName evidence="1">Uncharacterized protein</fullName>
    </submittedName>
</protein>
<dbReference type="EMBL" id="JANJQO010002234">
    <property type="protein sequence ID" value="KAJ2967630.1"/>
    <property type="molecule type" value="Genomic_DNA"/>
</dbReference>
<evidence type="ECO:0000313" key="1">
    <source>
        <dbReference type="EMBL" id="KAJ2967630.1"/>
    </source>
</evidence>
<dbReference type="Proteomes" id="UP001143910">
    <property type="component" value="Unassembled WGS sequence"/>
</dbReference>
<comment type="caution">
    <text evidence="1">The sequence shown here is derived from an EMBL/GenBank/DDBJ whole genome shotgun (WGS) entry which is preliminary data.</text>
</comment>
<proteinExistence type="predicted"/>
<reference evidence="1" key="1">
    <citation type="submission" date="2022-08" db="EMBL/GenBank/DDBJ databases">
        <title>Genome Sequence of Lecanicillium fungicola.</title>
        <authorList>
            <person name="Buettner E."/>
        </authorList>
    </citation>
    <scope>NUCLEOTIDE SEQUENCE</scope>
    <source>
        <strain evidence="1">Babe33</strain>
    </source>
</reference>
<sequence>MFTITDFGLRTAQAKFLLVAAVIGFCLLVQLWIYRADADGSFTPHAVSPQRLLFYNDMSKHAQNATLGFEKIFYISMPHRHDRQDSMTMLASLTNVELTLEDGVNGDSIPENIKPPGSGWLSPGQLGCWRSHANIWRRMIRENIQTAIILEDDADWDVEVHDIFQEMSRQMRRGTLRKEPATHYEMGHAPYGLDWDLLYIGTCWNMNAEERPTAHIYEDKNAPNLTE</sequence>
<evidence type="ECO:0000313" key="2">
    <source>
        <dbReference type="Proteomes" id="UP001143910"/>
    </source>
</evidence>
<accession>A0ACC1MLE3</accession>
<keyword evidence="2" id="KW-1185">Reference proteome</keyword>
<gene>
    <name evidence="1" type="ORF">NQ176_g9569</name>
</gene>